<dbReference type="OMA" id="QSANIIV"/>
<reference evidence="3" key="2">
    <citation type="submission" date="2025-09" db="UniProtKB">
        <authorList>
            <consortium name="Ensembl"/>
        </authorList>
    </citation>
    <scope>IDENTIFICATION</scope>
</reference>
<organism evidence="3 4">
    <name type="scientific">Salvator merianae</name>
    <name type="common">Argentine black and white tegu</name>
    <name type="synonym">Tupinambis merianae</name>
    <dbReference type="NCBI Taxonomy" id="96440"/>
    <lineage>
        <taxon>Eukaryota</taxon>
        <taxon>Metazoa</taxon>
        <taxon>Chordata</taxon>
        <taxon>Craniata</taxon>
        <taxon>Vertebrata</taxon>
        <taxon>Euteleostomi</taxon>
        <taxon>Lepidosauria</taxon>
        <taxon>Squamata</taxon>
        <taxon>Bifurcata</taxon>
        <taxon>Unidentata</taxon>
        <taxon>Episquamata</taxon>
        <taxon>Laterata</taxon>
        <taxon>Teiioidea</taxon>
        <taxon>Teiidae</taxon>
        <taxon>Salvator</taxon>
    </lineage>
</organism>
<reference evidence="3" key="1">
    <citation type="submission" date="2025-08" db="UniProtKB">
        <authorList>
            <consortium name="Ensembl"/>
        </authorList>
    </citation>
    <scope>IDENTIFICATION</scope>
</reference>
<protein>
    <recommendedName>
        <fullName evidence="2">Calcium-activated chloride channel N-terminal domain-containing protein</fullName>
    </recommendedName>
</protein>
<proteinExistence type="predicted"/>
<dbReference type="Pfam" id="PF08434">
    <property type="entry name" value="CLCA"/>
    <property type="match status" value="2"/>
</dbReference>
<name>A0A8D0DVE4_SALMN</name>
<keyword evidence="1" id="KW-0732">Signal</keyword>
<evidence type="ECO:0000313" key="4">
    <source>
        <dbReference type="Proteomes" id="UP000694421"/>
    </source>
</evidence>
<feature type="chain" id="PRO_5034910059" description="Calcium-activated chloride channel N-terminal domain-containing protein" evidence="1">
    <location>
        <begin position="22"/>
        <end position="253"/>
    </location>
</feature>
<dbReference type="AlphaFoldDB" id="A0A8D0DVE4"/>
<dbReference type="Ensembl" id="ENSSMRT00000026204.1">
    <property type="protein sequence ID" value="ENSSMRP00000022403.1"/>
    <property type="gene ID" value="ENSSMRG00000017401.1"/>
</dbReference>
<feature type="signal peptide" evidence="1">
    <location>
        <begin position="1"/>
        <end position="21"/>
    </location>
</feature>
<dbReference type="InterPro" id="IPR013642">
    <property type="entry name" value="CLCA_N"/>
</dbReference>
<feature type="domain" description="Calcium-activated chloride channel N-terminal" evidence="2">
    <location>
        <begin position="24"/>
        <end position="54"/>
    </location>
</feature>
<feature type="domain" description="Calcium-activated chloride channel N-terminal" evidence="2">
    <location>
        <begin position="83"/>
        <end position="228"/>
    </location>
</feature>
<dbReference type="Proteomes" id="UP000694421">
    <property type="component" value="Unplaced"/>
</dbReference>
<keyword evidence="4" id="KW-1185">Reference proteome</keyword>
<evidence type="ECO:0000256" key="1">
    <source>
        <dbReference type="SAM" id="SignalP"/>
    </source>
</evidence>
<evidence type="ECO:0000259" key="2">
    <source>
        <dbReference type="Pfam" id="PF08434"/>
    </source>
</evidence>
<dbReference type="GeneTree" id="ENSGT00940000154682"/>
<accession>A0A8D0DVE4</accession>
<sequence>PRFTIKWLLFLTLQMLHGGGGSIVKLNSGGFEDIVIAINPRVPEDERIIANIKVRFQSKDLVNTKCLLFCLLLHVKEYSVPFQADIIVADPYLKYGDHPYTLQYGGCGEQGPYIHFTPDFLTNDSFLSVYGSRGRTFVHEWAHFRWGVFDEYNRNAPFYATGPRTAEATRCSAGISGQYILPLSTVETRPCKIEHRTGLYEPGCQFIPDKVQSTSASIMYMQGLPSVSMTKGNQFVFGNLTISIIYFFALCDL</sequence>
<evidence type="ECO:0000313" key="3">
    <source>
        <dbReference type="Ensembl" id="ENSSMRP00000022403.1"/>
    </source>
</evidence>